<accession>A0A0L0F9I9</accession>
<evidence type="ECO:0000313" key="2">
    <source>
        <dbReference type="Proteomes" id="UP000054560"/>
    </source>
</evidence>
<dbReference type="Gene3D" id="3.40.50.720">
    <property type="entry name" value="NAD(P)-binding Rossmann-like Domain"/>
    <property type="match status" value="1"/>
</dbReference>
<dbReference type="RefSeq" id="XP_014147289.1">
    <property type="nucleotide sequence ID" value="XM_014291814.1"/>
</dbReference>
<sequence length="193" mass="21867">VKIRSGTQRRIRKEGHCFSRIHVDDIVNAVIASTQKPNPKRVYNVVDDFPCPQHEIVEFGCQLLGLEVPPLIEFKDADMSAMARSFYGENKRVSNVRLKTELLPSLTYPTYKEGLPAQYQEEQAEEAKQRLSLGKRSKTGRLVLTTSRTTQFVRRLPLIGHLLDVLLPEPSRIAAVLVGMSGDPKLHDICEFR</sequence>
<dbReference type="InterPro" id="IPR036291">
    <property type="entry name" value="NAD(P)-bd_dom_sf"/>
</dbReference>
<gene>
    <name evidence="1" type="ORF">SARC_14053</name>
</gene>
<dbReference type="EMBL" id="KQ245675">
    <property type="protein sequence ID" value="KNC73387.1"/>
    <property type="molecule type" value="Genomic_DNA"/>
</dbReference>
<dbReference type="OrthoDB" id="5824at2759"/>
<feature type="non-terminal residue" evidence="1">
    <location>
        <position position="1"/>
    </location>
</feature>
<name>A0A0L0F9I9_9EUKA</name>
<dbReference type="GeneID" id="25914557"/>
<protein>
    <submittedName>
        <fullName evidence="1">Uncharacterized protein</fullName>
    </submittedName>
</protein>
<organism evidence="1 2">
    <name type="scientific">Sphaeroforma arctica JP610</name>
    <dbReference type="NCBI Taxonomy" id="667725"/>
    <lineage>
        <taxon>Eukaryota</taxon>
        <taxon>Ichthyosporea</taxon>
        <taxon>Ichthyophonida</taxon>
        <taxon>Sphaeroforma</taxon>
    </lineage>
</organism>
<dbReference type="Proteomes" id="UP000054560">
    <property type="component" value="Unassembled WGS sequence"/>
</dbReference>
<dbReference type="eggNOG" id="KOG0747">
    <property type="taxonomic scope" value="Eukaryota"/>
</dbReference>
<evidence type="ECO:0000313" key="1">
    <source>
        <dbReference type="EMBL" id="KNC73387.1"/>
    </source>
</evidence>
<proteinExistence type="predicted"/>
<dbReference type="AlphaFoldDB" id="A0A0L0F9I9"/>
<dbReference type="SUPFAM" id="SSF51735">
    <property type="entry name" value="NAD(P)-binding Rossmann-fold domains"/>
    <property type="match status" value="1"/>
</dbReference>
<keyword evidence="2" id="KW-1185">Reference proteome</keyword>
<reference evidence="1 2" key="1">
    <citation type="submission" date="2011-02" db="EMBL/GenBank/DDBJ databases">
        <title>The Genome Sequence of Sphaeroforma arctica JP610.</title>
        <authorList>
            <consortium name="The Broad Institute Genome Sequencing Platform"/>
            <person name="Russ C."/>
            <person name="Cuomo C."/>
            <person name="Young S.K."/>
            <person name="Zeng Q."/>
            <person name="Gargeya S."/>
            <person name="Alvarado L."/>
            <person name="Berlin A."/>
            <person name="Chapman S.B."/>
            <person name="Chen Z."/>
            <person name="Freedman E."/>
            <person name="Gellesch M."/>
            <person name="Goldberg J."/>
            <person name="Griggs A."/>
            <person name="Gujja S."/>
            <person name="Heilman E."/>
            <person name="Heiman D."/>
            <person name="Howarth C."/>
            <person name="Mehta T."/>
            <person name="Neiman D."/>
            <person name="Pearson M."/>
            <person name="Roberts A."/>
            <person name="Saif S."/>
            <person name="Shea T."/>
            <person name="Shenoy N."/>
            <person name="Sisk P."/>
            <person name="Stolte C."/>
            <person name="Sykes S."/>
            <person name="White J."/>
            <person name="Yandava C."/>
            <person name="Burger G."/>
            <person name="Gray M.W."/>
            <person name="Holland P.W.H."/>
            <person name="King N."/>
            <person name="Lang F.B.F."/>
            <person name="Roger A.J."/>
            <person name="Ruiz-Trillo I."/>
            <person name="Haas B."/>
            <person name="Nusbaum C."/>
            <person name="Birren B."/>
        </authorList>
    </citation>
    <scope>NUCLEOTIDE SEQUENCE [LARGE SCALE GENOMIC DNA]</scope>
    <source>
        <strain evidence="1 2">JP610</strain>
    </source>
</reference>
<dbReference type="STRING" id="667725.A0A0L0F9I9"/>